<evidence type="ECO:0000313" key="3">
    <source>
        <dbReference type="Proteomes" id="UP000437017"/>
    </source>
</evidence>
<feature type="region of interest" description="Disordered" evidence="1">
    <location>
        <begin position="34"/>
        <end position="65"/>
    </location>
</feature>
<feature type="compositionally biased region" description="Low complexity" evidence="1">
    <location>
        <begin position="93"/>
        <end position="107"/>
    </location>
</feature>
<dbReference type="AlphaFoldDB" id="A0A643C534"/>
<dbReference type="EMBL" id="SGJD01002546">
    <property type="protein sequence ID" value="KAB0395244.1"/>
    <property type="molecule type" value="Genomic_DNA"/>
</dbReference>
<sequence>MLLKLQAALNLRLWDRSEGSRGMERWQPRVLPMAGQDQGARKASPPQNSLAREEAQLTGTEGKRHQQLWNSVLTSAGTEKGFIAPYQTRRRSGAPPLSRSSRASSFHLRLRGLSPGQDSAGPLPPEPGPARVRSCPRLERGIRKNRVHTPAPETPLPFAV</sequence>
<evidence type="ECO:0000313" key="2">
    <source>
        <dbReference type="EMBL" id="KAB0395244.1"/>
    </source>
</evidence>
<feature type="non-terminal residue" evidence="2">
    <location>
        <position position="160"/>
    </location>
</feature>
<accession>A0A643C534</accession>
<evidence type="ECO:0000256" key="1">
    <source>
        <dbReference type="SAM" id="MobiDB-lite"/>
    </source>
</evidence>
<reference evidence="2 3" key="1">
    <citation type="journal article" date="2019" name="PLoS ONE">
        <title>Genomic analyses reveal an absence of contemporary introgressive admixture between fin whales and blue whales, despite known hybrids.</title>
        <authorList>
            <person name="Westbury M.V."/>
            <person name="Petersen B."/>
            <person name="Lorenzen E.D."/>
        </authorList>
    </citation>
    <scope>NUCLEOTIDE SEQUENCE [LARGE SCALE GENOMIC DNA]</scope>
    <source>
        <strain evidence="2">FinWhale-01</strain>
    </source>
</reference>
<gene>
    <name evidence="2" type="ORF">E2I00_019854</name>
</gene>
<protein>
    <submittedName>
        <fullName evidence="2">Uncharacterized protein</fullName>
    </submittedName>
</protein>
<comment type="caution">
    <text evidence="2">The sequence shown here is derived from an EMBL/GenBank/DDBJ whole genome shotgun (WGS) entry which is preliminary data.</text>
</comment>
<name>A0A643C534_BALPH</name>
<organism evidence="2 3">
    <name type="scientific">Balaenoptera physalus</name>
    <name type="common">Fin whale</name>
    <name type="synonym">Balaena physalus</name>
    <dbReference type="NCBI Taxonomy" id="9770"/>
    <lineage>
        <taxon>Eukaryota</taxon>
        <taxon>Metazoa</taxon>
        <taxon>Chordata</taxon>
        <taxon>Craniata</taxon>
        <taxon>Vertebrata</taxon>
        <taxon>Euteleostomi</taxon>
        <taxon>Mammalia</taxon>
        <taxon>Eutheria</taxon>
        <taxon>Laurasiatheria</taxon>
        <taxon>Artiodactyla</taxon>
        <taxon>Whippomorpha</taxon>
        <taxon>Cetacea</taxon>
        <taxon>Mysticeti</taxon>
        <taxon>Balaenopteridae</taxon>
        <taxon>Balaenoptera</taxon>
    </lineage>
</organism>
<dbReference type="OrthoDB" id="10567269at2759"/>
<dbReference type="Proteomes" id="UP000437017">
    <property type="component" value="Unassembled WGS sequence"/>
</dbReference>
<keyword evidence="3" id="KW-1185">Reference proteome</keyword>
<feature type="region of interest" description="Disordered" evidence="1">
    <location>
        <begin position="82"/>
        <end position="160"/>
    </location>
</feature>
<proteinExistence type="predicted"/>